<comment type="subcellular location">
    <subcellularLocation>
        <location evidence="1">Nucleus inner membrane</location>
        <topology evidence="1">Multi-pass membrane protein</topology>
    </subcellularLocation>
</comment>
<dbReference type="InterPro" id="IPR040041">
    <property type="entry name" value="TMEM201"/>
</dbReference>
<feature type="transmembrane region" description="Helical" evidence="8">
    <location>
        <begin position="243"/>
        <end position="262"/>
    </location>
</feature>
<dbReference type="OrthoDB" id="5966927at2759"/>
<dbReference type="Pfam" id="PF09779">
    <property type="entry name" value="Ima1_N"/>
    <property type="match status" value="1"/>
</dbReference>
<dbReference type="GO" id="GO:0005521">
    <property type="term" value="F:lamin binding"/>
    <property type="evidence" value="ECO:0007669"/>
    <property type="project" value="TreeGrafter"/>
</dbReference>
<dbReference type="GO" id="GO:0051015">
    <property type="term" value="F:actin filament binding"/>
    <property type="evidence" value="ECO:0007669"/>
    <property type="project" value="TreeGrafter"/>
</dbReference>
<feature type="transmembrane region" description="Helical" evidence="8">
    <location>
        <begin position="611"/>
        <end position="632"/>
    </location>
</feature>
<dbReference type="InterPro" id="IPR018617">
    <property type="entry name" value="Ima1_N"/>
</dbReference>
<evidence type="ECO:0000313" key="11">
    <source>
        <dbReference type="Proteomes" id="UP000008237"/>
    </source>
</evidence>
<proteinExistence type="inferred from homology"/>
<evidence type="ECO:0000259" key="9">
    <source>
        <dbReference type="Pfam" id="PF09779"/>
    </source>
</evidence>
<comment type="similarity">
    <text evidence="2">Belongs to the TMEM201 family.</text>
</comment>
<evidence type="ECO:0000256" key="3">
    <source>
        <dbReference type="ARBA" id="ARBA00022692"/>
    </source>
</evidence>
<keyword evidence="4 8" id="KW-1133">Transmembrane helix</keyword>
<name>E2C2S9_HARSA</name>
<evidence type="ECO:0000256" key="2">
    <source>
        <dbReference type="ARBA" id="ARBA00007600"/>
    </source>
</evidence>
<keyword evidence="5 8" id="KW-0472">Membrane</keyword>
<reference evidence="10 11" key="1">
    <citation type="journal article" date="2010" name="Science">
        <title>Genomic comparison of the ants Camponotus floridanus and Harpegnathos saltator.</title>
        <authorList>
            <person name="Bonasio R."/>
            <person name="Zhang G."/>
            <person name="Ye C."/>
            <person name="Mutti N.S."/>
            <person name="Fang X."/>
            <person name="Qin N."/>
            <person name="Donahue G."/>
            <person name="Yang P."/>
            <person name="Li Q."/>
            <person name="Li C."/>
            <person name="Zhang P."/>
            <person name="Huang Z."/>
            <person name="Berger S.L."/>
            <person name="Reinberg D."/>
            <person name="Wang J."/>
            <person name="Liebig J."/>
        </authorList>
    </citation>
    <scope>NUCLEOTIDE SEQUENCE [LARGE SCALE GENOMIC DNA]</scope>
    <source>
        <strain evidence="10 11">R22 G/1</strain>
    </source>
</reference>
<dbReference type="KEGG" id="hst:105189303"/>
<evidence type="ECO:0000256" key="4">
    <source>
        <dbReference type="ARBA" id="ARBA00022989"/>
    </source>
</evidence>
<gene>
    <name evidence="10" type="ORF">EAI_14993</name>
</gene>
<sequence>MEFDQNTVLDSVFVLVPIQLILVTCVTIFYRLKIRWPVKVNCWFCNQNTKVWRQNLTWWLCPSCQQFNGFSKNGDYAYDIPEQYATFDKCTRYCSLPKQNNAANVPKNNLCIDCNKRESLKLAELSNFEPRDENLYDTELKVFKEYLEKKYPLCGSCRSIVWDVLNKQSLWLMRYKMLFFRQKPINAIINKAKKLDTVFRFITVVLSSIISYNHEVIWLPFGGLFFHLCAYCTNSMKRKNSDMLLIILWCCMTILILIKNLTTLQNIWLTAEHITQYYMIAVCALLISFLNIKPSSYNYTLTTSVSFKKLKLHTRNTTASSQVAYDNRNKNDNVLNQTNSSIELSSSAGELFTTEIKSHLAVPKQKSYATTTSIHNDSYLSSITQCKNDSPYSFCLDNNVSALSALSLSEDSSRYSARTPPIFERRIYGMSTCDLFKRSSVASGRRCILSPPKLQSVTQTSWVAGGYWQEGMVSGVPTLSRSSSQSSGFGSAGSSNFAPSREPSVHEFDRCSVVSDATQSCYTPRGNIANPARFFTSSTAPRAQSRCTMYDTTTTRMRNCSQSQLLAVRACNNVMAADNQEHVAAVVGNGGRNDSIPMCPSHTTVVTSPGLLIMLLCGSLILNMIVLCAMLLR</sequence>
<feature type="transmembrane region" description="Helical" evidence="8">
    <location>
        <begin position="12"/>
        <end position="30"/>
    </location>
</feature>
<organism evidence="11">
    <name type="scientific">Harpegnathos saltator</name>
    <name type="common">Jerdon's jumping ant</name>
    <dbReference type="NCBI Taxonomy" id="610380"/>
    <lineage>
        <taxon>Eukaryota</taxon>
        <taxon>Metazoa</taxon>
        <taxon>Ecdysozoa</taxon>
        <taxon>Arthropoda</taxon>
        <taxon>Hexapoda</taxon>
        <taxon>Insecta</taxon>
        <taxon>Pterygota</taxon>
        <taxon>Neoptera</taxon>
        <taxon>Endopterygota</taxon>
        <taxon>Hymenoptera</taxon>
        <taxon>Apocrita</taxon>
        <taxon>Aculeata</taxon>
        <taxon>Formicoidea</taxon>
        <taxon>Formicidae</taxon>
        <taxon>Ponerinae</taxon>
        <taxon>Ponerini</taxon>
        <taxon>Harpegnathos</taxon>
    </lineage>
</organism>
<evidence type="ECO:0000256" key="7">
    <source>
        <dbReference type="SAM" id="MobiDB-lite"/>
    </source>
</evidence>
<evidence type="ECO:0000256" key="6">
    <source>
        <dbReference type="ARBA" id="ARBA00023242"/>
    </source>
</evidence>
<dbReference type="OMA" id="WPVKVNC"/>
<dbReference type="STRING" id="610380.E2C2S9"/>
<feature type="compositionally biased region" description="Low complexity" evidence="7">
    <location>
        <begin position="484"/>
        <end position="495"/>
    </location>
</feature>
<dbReference type="PhylomeDB" id="E2C2S9"/>
<keyword evidence="3 8" id="KW-0812">Transmembrane</keyword>
<dbReference type="GO" id="GO:0005637">
    <property type="term" value="C:nuclear inner membrane"/>
    <property type="evidence" value="ECO:0007669"/>
    <property type="project" value="UniProtKB-SubCell"/>
</dbReference>
<feature type="region of interest" description="Disordered" evidence="7">
    <location>
        <begin position="484"/>
        <end position="503"/>
    </location>
</feature>
<keyword evidence="11" id="KW-1185">Reference proteome</keyword>
<feature type="transmembrane region" description="Helical" evidence="8">
    <location>
        <begin position="274"/>
        <end position="292"/>
    </location>
</feature>
<evidence type="ECO:0000313" key="10">
    <source>
        <dbReference type="EMBL" id="EFN77764.1"/>
    </source>
</evidence>
<keyword evidence="6" id="KW-0539">Nucleus</keyword>
<feature type="domain" description="Ima1 N-terminal" evidence="9">
    <location>
        <begin position="40"/>
        <end position="160"/>
    </location>
</feature>
<dbReference type="PANTHER" id="PTHR28646:SF1">
    <property type="entry name" value="TRANSMEMBRANE PROTEIN 201"/>
    <property type="match status" value="1"/>
</dbReference>
<evidence type="ECO:0000256" key="5">
    <source>
        <dbReference type="ARBA" id="ARBA00023136"/>
    </source>
</evidence>
<accession>E2C2S9</accession>
<evidence type="ECO:0000256" key="8">
    <source>
        <dbReference type="SAM" id="Phobius"/>
    </source>
</evidence>
<dbReference type="GO" id="GO:0030473">
    <property type="term" value="P:nuclear migration along microtubule"/>
    <property type="evidence" value="ECO:0007669"/>
    <property type="project" value="TreeGrafter"/>
</dbReference>
<dbReference type="Proteomes" id="UP000008237">
    <property type="component" value="Unassembled WGS sequence"/>
</dbReference>
<dbReference type="InParanoid" id="E2C2S9"/>
<protein>
    <submittedName>
        <fullName evidence="10">Transmembrane protein 201</fullName>
    </submittedName>
</protein>
<dbReference type="EMBL" id="GL452203">
    <property type="protein sequence ID" value="EFN77764.1"/>
    <property type="molecule type" value="Genomic_DNA"/>
</dbReference>
<dbReference type="PANTHER" id="PTHR28646">
    <property type="entry name" value="TRANSMEMBRANE PROTEIN 201"/>
    <property type="match status" value="1"/>
</dbReference>
<evidence type="ECO:0000256" key="1">
    <source>
        <dbReference type="ARBA" id="ARBA00004473"/>
    </source>
</evidence>
<dbReference type="AlphaFoldDB" id="E2C2S9"/>